<keyword evidence="5 6" id="KW-0326">Glycosidase</keyword>
<protein>
    <recommendedName>
        <fullName evidence="3 6">Beta-galactosidase</fullName>
        <shortName evidence="6">Beta-gal</shortName>
        <ecNumber evidence="3 6">3.2.1.23</ecNumber>
    </recommendedName>
</protein>
<sequence length="708" mass="76948">MGRVDLGQGPRLGFGGDYNPEQWDAQTVAQDIELMQTAGVNVVSLGIFAWAQLEPREGAYELEWLGRLLDQLHAAGIAVDLATATASPPPWLGHHYPETLPVDAHGVRLLWGARQQFCPSSPKFRERATALVRRLAERFGAHPAVRLWHVGNEYSCHVSECFCPTSVQAFQAWLVERYGTISAVNEAWGTAFWSQRYDDFTQIRPPAPLPTFANPAQLVDWRRFCDAELRACYRAEVEILRELTPQVPVTTNFMGLHVPTDLWQWAQHVDVVANDAYPDPADPRAAEEFALNADLMRSLRGEPFWLMEQTPSMVQWRERNSRKLPGQLALWSVQQVARGADAVLFFQWRASRQGAETFHSGMVPHAGTDSPTWREVCELGRALQALAPLAGCPVQAQVGIVVDWDALWARQSAVGPVASPGVREIRRWYSTFFNAGYTVEFLPVGRERPTQAPLPRVIVVPELFQLSEAAAAQLVAWAQAGSEVILGATTGVLDGQGRAVQGGYLGKLREAVGVRVLEHSPRTGAPSRPWLPDPLSEVDRISGAVATPGAAEEQLLTVVEGPLARALRRVTASDATQLVAGQWAEILAVEAQTEVLAHFTASDLAGLPALTRRAYGKGALWYLATDLAAAGRAAVVAVAAAHARLQPPLPGLPPGVEAVRRGPALFLANHGATTAQIAGLRGRELLSGQTVTGHLVLPSRSSAVVVPN</sequence>
<dbReference type="InterPro" id="IPR013529">
    <property type="entry name" value="Glyco_hydro_42_N"/>
</dbReference>
<dbReference type="EMBL" id="MQVS01000007">
    <property type="protein sequence ID" value="OKL51417.1"/>
    <property type="molecule type" value="Genomic_DNA"/>
</dbReference>
<evidence type="ECO:0000259" key="11">
    <source>
        <dbReference type="Pfam" id="PF08532"/>
    </source>
</evidence>
<evidence type="ECO:0000256" key="2">
    <source>
        <dbReference type="ARBA" id="ARBA00005940"/>
    </source>
</evidence>
<gene>
    <name evidence="12" type="ORF">BSZ40_07570</name>
</gene>
<dbReference type="Gene3D" id="3.20.20.80">
    <property type="entry name" value="Glycosidases"/>
    <property type="match status" value="1"/>
</dbReference>
<feature type="binding site" evidence="9">
    <location>
        <position position="163"/>
    </location>
    <ligand>
        <name>Zn(2+)</name>
        <dbReference type="ChEBI" id="CHEBI:29105"/>
    </ligand>
</feature>
<dbReference type="CDD" id="cd03143">
    <property type="entry name" value="A4_beta-galactosidase_middle_domain"/>
    <property type="match status" value="1"/>
</dbReference>
<comment type="catalytic activity">
    <reaction evidence="1 6">
        <text>Hydrolysis of terminal non-reducing beta-D-galactose residues in beta-D-galactosides.</text>
        <dbReference type="EC" id="3.2.1.23"/>
    </reaction>
</comment>
<dbReference type="Gene3D" id="2.60.40.1180">
    <property type="entry name" value="Golgi alpha-mannosidase II"/>
    <property type="match status" value="1"/>
</dbReference>
<evidence type="ECO:0000313" key="12">
    <source>
        <dbReference type="EMBL" id="OKL51417.1"/>
    </source>
</evidence>
<organism evidence="12 13">
    <name type="scientific">Buchananella hordeovulneris</name>
    <dbReference type="NCBI Taxonomy" id="52770"/>
    <lineage>
        <taxon>Bacteria</taxon>
        <taxon>Bacillati</taxon>
        <taxon>Actinomycetota</taxon>
        <taxon>Actinomycetes</taxon>
        <taxon>Actinomycetales</taxon>
        <taxon>Actinomycetaceae</taxon>
        <taxon>Buchananella</taxon>
    </lineage>
</organism>
<evidence type="ECO:0000256" key="3">
    <source>
        <dbReference type="ARBA" id="ARBA00012756"/>
    </source>
</evidence>
<keyword evidence="13" id="KW-1185">Reference proteome</keyword>
<dbReference type="InterPro" id="IPR013780">
    <property type="entry name" value="Glyco_hydro_b"/>
</dbReference>
<feature type="domain" description="Beta-galactosidase trimerisation" evidence="11">
    <location>
        <begin position="570"/>
        <end position="645"/>
    </location>
</feature>
<keyword evidence="9" id="KW-0862">Zinc</keyword>
<dbReference type="PANTHER" id="PTHR36447:SF1">
    <property type="entry name" value="BETA-GALACTOSIDASE GANA"/>
    <property type="match status" value="1"/>
</dbReference>
<dbReference type="GO" id="GO:0009341">
    <property type="term" value="C:beta-galactosidase complex"/>
    <property type="evidence" value="ECO:0007669"/>
    <property type="project" value="InterPro"/>
</dbReference>
<evidence type="ECO:0000256" key="9">
    <source>
        <dbReference type="PIRSR" id="PIRSR001084-3"/>
    </source>
</evidence>
<comment type="similarity">
    <text evidence="2 6">Belongs to the glycosyl hydrolase 42 family.</text>
</comment>
<dbReference type="InterPro" id="IPR029062">
    <property type="entry name" value="Class_I_gatase-like"/>
</dbReference>
<dbReference type="InParanoid" id="A0A1Q5PV22"/>
<feature type="binding site" evidence="8">
    <location>
        <position position="114"/>
    </location>
    <ligand>
        <name>substrate</name>
    </ligand>
</feature>
<reference evidence="13" key="1">
    <citation type="submission" date="2016-12" db="EMBL/GenBank/DDBJ databases">
        <authorList>
            <person name="Meng X."/>
        </authorList>
    </citation>
    <scope>NUCLEOTIDE SEQUENCE [LARGE SCALE GENOMIC DNA]</scope>
    <source>
        <strain evidence="13">DSM 20732</strain>
    </source>
</reference>
<feature type="binding site" evidence="9">
    <location>
        <position position="118"/>
    </location>
    <ligand>
        <name>Zn(2+)</name>
        <dbReference type="ChEBI" id="CHEBI:29105"/>
    </ligand>
</feature>
<feature type="domain" description="Glycoside hydrolase family 42 N-terminal" evidence="10">
    <location>
        <begin position="17"/>
        <end position="385"/>
    </location>
</feature>
<dbReference type="Pfam" id="PF02449">
    <property type="entry name" value="Glyco_hydro_42"/>
    <property type="match status" value="1"/>
</dbReference>
<dbReference type="RefSeq" id="WP_073824835.1">
    <property type="nucleotide sequence ID" value="NZ_MQVS01000007.1"/>
</dbReference>
<evidence type="ECO:0000313" key="13">
    <source>
        <dbReference type="Proteomes" id="UP000185612"/>
    </source>
</evidence>
<feature type="active site" description="Proton donor" evidence="7">
    <location>
        <position position="153"/>
    </location>
</feature>
<feature type="domain" description="Beta-galactosidase trimerisation" evidence="11">
    <location>
        <begin position="396"/>
        <end position="521"/>
    </location>
</feature>
<dbReference type="EC" id="3.2.1.23" evidence="3 6"/>
<dbReference type="Proteomes" id="UP000185612">
    <property type="component" value="Unassembled WGS sequence"/>
</dbReference>
<dbReference type="GO" id="GO:0004565">
    <property type="term" value="F:beta-galactosidase activity"/>
    <property type="evidence" value="ECO:0007669"/>
    <property type="project" value="UniProtKB-EC"/>
</dbReference>
<evidence type="ECO:0000256" key="8">
    <source>
        <dbReference type="PIRSR" id="PIRSR001084-2"/>
    </source>
</evidence>
<keyword evidence="9" id="KW-0479">Metal-binding</keyword>
<feature type="binding site" evidence="8">
    <location>
        <position position="316"/>
    </location>
    <ligand>
        <name>substrate</name>
    </ligand>
</feature>
<dbReference type="GO" id="GO:0046872">
    <property type="term" value="F:metal ion binding"/>
    <property type="evidence" value="ECO:0007669"/>
    <property type="project" value="UniProtKB-KW"/>
</dbReference>
<evidence type="ECO:0000256" key="4">
    <source>
        <dbReference type="ARBA" id="ARBA00022801"/>
    </source>
</evidence>
<comment type="caution">
    <text evidence="12">The sequence shown here is derived from an EMBL/GenBank/DDBJ whole genome shotgun (WGS) entry which is preliminary data.</text>
</comment>
<dbReference type="PANTHER" id="PTHR36447">
    <property type="entry name" value="BETA-GALACTOSIDASE GANA"/>
    <property type="match status" value="1"/>
</dbReference>
<dbReference type="PIRSF" id="PIRSF001084">
    <property type="entry name" value="B-galactosidase"/>
    <property type="match status" value="1"/>
</dbReference>
<feature type="binding site" evidence="9">
    <location>
        <position position="161"/>
    </location>
    <ligand>
        <name>Zn(2+)</name>
        <dbReference type="ChEBI" id="CHEBI:29105"/>
    </ligand>
</feature>
<dbReference type="Gene3D" id="3.40.50.880">
    <property type="match status" value="1"/>
</dbReference>
<dbReference type="OrthoDB" id="9800974at2"/>
<feature type="binding site" evidence="8">
    <location>
        <position position="152"/>
    </location>
    <ligand>
        <name>substrate</name>
    </ligand>
</feature>
<name>A0A1Q5PV22_9ACTO</name>
<evidence type="ECO:0000259" key="10">
    <source>
        <dbReference type="Pfam" id="PF02449"/>
    </source>
</evidence>
<evidence type="ECO:0000256" key="1">
    <source>
        <dbReference type="ARBA" id="ARBA00001412"/>
    </source>
</evidence>
<dbReference type="SUPFAM" id="SSF51445">
    <property type="entry name" value="(Trans)glycosidases"/>
    <property type="match status" value="1"/>
</dbReference>
<evidence type="ECO:0000256" key="6">
    <source>
        <dbReference type="PIRNR" id="PIRNR001084"/>
    </source>
</evidence>
<dbReference type="InterPro" id="IPR003476">
    <property type="entry name" value="Glyco_hydro_42"/>
</dbReference>
<keyword evidence="4 6" id="KW-0378">Hydrolase</keyword>
<dbReference type="SUPFAM" id="SSF52317">
    <property type="entry name" value="Class I glutamine amidotransferase-like"/>
    <property type="match status" value="1"/>
</dbReference>
<dbReference type="AlphaFoldDB" id="A0A1Q5PV22"/>
<proteinExistence type="inferred from homology"/>
<dbReference type="InterPro" id="IPR013738">
    <property type="entry name" value="Beta_galactosidase_Trimer"/>
</dbReference>
<feature type="active site" description="Nucleophile" evidence="7">
    <location>
        <position position="308"/>
    </location>
</feature>
<evidence type="ECO:0000256" key="5">
    <source>
        <dbReference type="ARBA" id="ARBA00023295"/>
    </source>
</evidence>
<dbReference type="InterPro" id="IPR017853">
    <property type="entry name" value="GH"/>
</dbReference>
<dbReference type="Pfam" id="PF08532">
    <property type="entry name" value="Glyco_hydro_42M"/>
    <property type="match status" value="2"/>
</dbReference>
<dbReference type="GO" id="GO:0005975">
    <property type="term" value="P:carbohydrate metabolic process"/>
    <property type="evidence" value="ECO:0007669"/>
    <property type="project" value="InterPro"/>
</dbReference>
<evidence type="ECO:0000256" key="7">
    <source>
        <dbReference type="PIRSR" id="PIRSR001084-1"/>
    </source>
</evidence>
<dbReference type="STRING" id="52770.BSZ40_07570"/>
<accession>A0A1Q5PV22</accession>